<dbReference type="PROSITE" id="PS51671">
    <property type="entry name" value="ACT"/>
    <property type="match status" value="1"/>
</dbReference>
<dbReference type="Proteomes" id="UP001157017">
    <property type="component" value="Unassembled WGS sequence"/>
</dbReference>
<evidence type="ECO:0000259" key="1">
    <source>
        <dbReference type="PROSITE" id="PS51671"/>
    </source>
</evidence>
<protein>
    <recommendedName>
        <fullName evidence="1">ACT domain-containing protein</fullName>
    </recommendedName>
</protein>
<evidence type="ECO:0000313" key="3">
    <source>
        <dbReference type="Proteomes" id="UP001157017"/>
    </source>
</evidence>
<feature type="domain" description="ACT" evidence="1">
    <location>
        <begin position="1"/>
        <end position="70"/>
    </location>
</feature>
<gene>
    <name evidence="2" type="ORF">GCM10025868_13880</name>
</gene>
<dbReference type="InterPro" id="IPR002912">
    <property type="entry name" value="ACT_dom"/>
</dbReference>
<dbReference type="InterPro" id="IPR044561">
    <property type="entry name" value="ACT_ThrD-II-like"/>
</dbReference>
<dbReference type="EMBL" id="BSUZ01000001">
    <property type="protein sequence ID" value="GMA86138.1"/>
    <property type="molecule type" value="Genomic_DNA"/>
</dbReference>
<keyword evidence="3" id="KW-1185">Reference proteome</keyword>
<dbReference type="InterPro" id="IPR045865">
    <property type="entry name" value="ACT-like_dom_sf"/>
</dbReference>
<accession>A0ABQ6JD79</accession>
<organism evidence="2 3">
    <name type="scientific">Angustibacter aerolatus</name>
    <dbReference type="NCBI Taxonomy" id="1162965"/>
    <lineage>
        <taxon>Bacteria</taxon>
        <taxon>Bacillati</taxon>
        <taxon>Actinomycetota</taxon>
        <taxon>Actinomycetes</taxon>
        <taxon>Kineosporiales</taxon>
        <taxon>Kineosporiaceae</taxon>
    </lineage>
</organism>
<dbReference type="Gene3D" id="3.30.70.260">
    <property type="match status" value="1"/>
</dbReference>
<comment type="caution">
    <text evidence="2">The sequence shown here is derived from an EMBL/GenBank/DDBJ whole genome shotgun (WGS) entry which is preliminary data.</text>
</comment>
<proteinExistence type="predicted"/>
<evidence type="ECO:0000313" key="2">
    <source>
        <dbReference type="EMBL" id="GMA86138.1"/>
    </source>
</evidence>
<name>A0ABQ6JD79_9ACTN</name>
<dbReference type="SUPFAM" id="SSF55021">
    <property type="entry name" value="ACT-like"/>
    <property type="match status" value="1"/>
</dbReference>
<dbReference type="CDD" id="cd04886">
    <property type="entry name" value="ACT_ThrD-II-like"/>
    <property type="match status" value="1"/>
</dbReference>
<dbReference type="Pfam" id="PF01842">
    <property type="entry name" value="ACT"/>
    <property type="match status" value="1"/>
</dbReference>
<reference evidence="3" key="1">
    <citation type="journal article" date="2019" name="Int. J. Syst. Evol. Microbiol.">
        <title>The Global Catalogue of Microorganisms (GCM) 10K type strain sequencing project: providing services to taxonomists for standard genome sequencing and annotation.</title>
        <authorList>
            <consortium name="The Broad Institute Genomics Platform"/>
            <consortium name="The Broad Institute Genome Sequencing Center for Infectious Disease"/>
            <person name="Wu L."/>
            <person name="Ma J."/>
        </authorList>
    </citation>
    <scope>NUCLEOTIDE SEQUENCE [LARGE SCALE GENOMIC DNA]</scope>
    <source>
        <strain evidence="3">NBRC 108730</strain>
    </source>
</reference>
<sequence>MPDQPGSLAALLAVLAQVDANVLDVEHVRTGRPMHVDEVEVTLRLETKGVEHSETVLATLRGAGYPLDVA</sequence>